<feature type="region of interest" description="Disordered" evidence="1">
    <location>
        <begin position="1"/>
        <end position="33"/>
    </location>
</feature>
<accession>L8HAX1</accession>
<keyword evidence="3" id="KW-1185">Reference proteome</keyword>
<sequence>MQKRLVEQKAGRSGGKEEVPLSDAGSAAPAAAPVAVATSETIEKNRSWGEAELKLGAQAAGSRRSFLRSNSTNFVRVAPATAAASEPCVVVGSERREASSTPSSPITEAQPETPRSAFVKSKPSSWSATSPPPQQQGTPTPMPTAWATASKRSLGERGAERKGTVSFFATRTTDAALCDQTPSAHPQT</sequence>
<proteinExistence type="predicted"/>
<dbReference type="KEGG" id="acan:ACA1_337280"/>
<dbReference type="VEuPathDB" id="AmoebaDB:ACA1_337280"/>
<dbReference type="Proteomes" id="UP000011083">
    <property type="component" value="Unassembled WGS sequence"/>
</dbReference>
<feature type="compositionally biased region" description="Basic and acidic residues" evidence="1">
    <location>
        <begin position="153"/>
        <end position="163"/>
    </location>
</feature>
<reference evidence="2 3" key="1">
    <citation type="journal article" date="2013" name="Genome Biol.">
        <title>Genome of Acanthamoeba castellanii highlights extensive lateral gene transfer and early evolution of tyrosine kinase signaling.</title>
        <authorList>
            <person name="Clarke M."/>
            <person name="Lohan A.J."/>
            <person name="Liu B."/>
            <person name="Lagkouvardos I."/>
            <person name="Roy S."/>
            <person name="Zafar N."/>
            <person name="Bertelli C."/>
            <person name="Schilde C."/>
            <person name="Kianianmomeni A."/>
            <person name="Burglin T.R."/>
            <person name="Frech C."/>
            <person name="Turcotte B."/>
            <person name="Kopec K.O."/>
            <person name="Synnott J.M."/>
            <person name="Choo C."/>
            <person name="Paponov I."/>
            <person name="Finkler A."/>
            <person name="Soon Heng Tan C."/>
            <person name="Hutchins A.P."/>
            <person name="Weinmeier T."/>
            <person name="Rattei T."/>
            <person name="Chu J.S."/>
            <person name="Gimenez G."/>
            <person name="Irimia M."/>
            <person name="Rigden D.J."/>
            <person name="Fitzpatrick D.A."/>
            <person name="Lorenzo-Morales J."/>
            <person name="Bateman A."/>
            <person name="Chiu C.H."/>
            <person name="Tang P."/>
            <person name="Hegemann P."/>
            <person name="Fromm H."/>
            <person name="Raoult D."/>
            <person name="Greub G."/>
            <person name="Miranda-Saavedra D."/>
            <person name="Chen N."/>
            <person name="Nash P."/>
            <person name="Ginger M.L."/>
            <person name="Horn M."/>
            <person name="Schaap P."/>
            <person name="Caler L."/>
            <person name="Loftus B."/>
        </authorList>
    </citation>
    <scope>NUCLEOTIDE SEQUENCE [LARGE SCALE GENOMIC DNA]</scope>
    <source>
        <strain evidence="2 3">Neff</strain>
    </source>
</reference>
<dbReference type="EMBL" id="KB007896">
    <property type="protein sequence ID" value="ELR21878.1"/>
    <property type="molecule type" value="Genomic_DNA"/>
</dbReference>
<evidence type="ECO:0000313" key="2">
    <source>
        <dbReference type="EMBL" id="ELR21878.1"/>
    </source>
</evidence>
<dbReference type="RefSeq" id="XP_004347710.1">
    <property type="nucleotide sequence ID" value="XM_004347660.1"/>
</dbReference>
<name>L8HAX1_ACACF</name>
<gene>
    <name evidence="2" type="ORF">ACA1_337280</name>
</gene>
<feature type="region of interest" description="Disordered" evidence="1">
    <location>
        <begin position="85"/>
        <end position="188"/>
    </location>
</feature>
<protein>
    <submittedName>
        <fullName evidence="2">Uncharacterized protein</fullName>
    </submittedName>
</protein>
<dbReference type="AlphaFoldDB" id="L8HAX1"/>
<evidence type="ECO:0000256" key="1">
    <source>
        <dbReference type="SAM" id="MobiDB-lite"/>
    </source>
</evidence>
<organism evidence="2 3">
    <name type="scientific">Acanthamoeba castellanii (strain ATCC 30010 / Neff)</name>
    <dbReference type="NCBI Taxonomy" id="1257118"/>
    <lineage>
        <taxon>Eukaryota</taxon>
        <taxon>Amoebozoa</taxon>
        <taxon>Discosea</taxon>
        <taxon>Longamoebia</taxon>
        <taxon>Centramoebida</taxon>
        <taxon>Acanthamoebidae</taxon>
        <taxon>Acanthamoeba</taxon>
    </lineage>
</organism>
<evidence type="ECO:0000313" key="3">
    <source>
        <dbReference type="Proteomes" id="UP000011083"/>
    </source>
</evidence>
<dbReference type="GeneID" id="14922793"/>
<feature type="compositionally biased region" description="Basic and acidic residues" evidence="1">
    <location>
        <begin position="1"/>
        <end position="19"/>
    </location>
</feature>
<feature type="compositionally biased region" description="Low complexity" evidence="1">
    <location>
        <begin position="135"/>
        <end position="149"/>
    </location>
</feature>